<sequence>MQFATGERMKNLVSLILVITCLAPNFAQGQLERNNGSPQDNQTEPKKDKPNLIMVLVDEHSFRTLGCYRELLPYDQAYIWGDGIAVETPNIDALAHEGALYKNFYTVAPLCTPSRASFFTGLYPQDTGATKNHEPLSEDIPTFAEVLRADNGYYTGFLGKFHLNGDEKPGWGKRRDKRHGFIETKFRYNRGHWKFFERSNGKVIGYEWRDKDKFKGRHEQNYATDFLFNRGLEFINRQVRMDRPFAMVLSIADPHAPNIVRLPYANMYDDMHFQLPHTAKVAVRGNPSVPRWQYTDGDIVPEAEEYLEAYENSEFFQNHLQNYFGMVKCLDDNIGKLMAHLKEKHIDENTIVVFTSDHGDQLGEHGKLNKGKPYEASAGIPFIVRYPQKIKPGKVIDTTYSSVDFAKTILSLMNARSKKTNFDSYGIDGSRELLEDDVPAKLNQIRFLYDAGKKARWAAAVMDGFKLVISRNDVPWLFNLKEDPHEIFNYYNDPKFSEILVYLQDALLAEIKEHKWPIFKNQSLYWDPPVCKDSNDVIPIAAKGYCSEIQEDQVEKHCQLPGVFDHCQITCNSCCEDSIGKVVIDKELKACEDLEEHCSNAKVKKFCPKMCNIC</sequence>
<dbReference type="InterPro" id="IPR000917">
    <property type="entry name" value="Sulfatase_N"/>
</dbReference>
<evidence type="ECO:0000259" key="7">
    <source>
        <dbReference type="Pfam" id="PF00884"/>
    </source>
</evidence>
<feature type="domain" description="Sulfatase N-terminal" evidence="7">
    <location>
        <begin position="50"/>
        <end position="414"/>
    </location>
</feature>
<dbReference type="SUPFAM" id="SSF53649">
    <property type="entry name" value="Alkaline phosphatase-like"/>
    <property type="match status" value="1"/>
</dbReference>
<evidence type="ECO:0000256" key="4">
    <source>
        <dbReference type="ARBA" id="ARBA00022837"/>
    </source>
</evidence>
<dbReference type="Pfam" id="PF00884">
    <property type="entry name" value="Sulfatase"/>
    <property type="match status" value="1"/>
</dbReference>
<dbReference type="AlphaFoldDB" id="A0A7S3PXT9"/>
<dbReference type="InterPro" id="IPR050738">
    <property type="entry name" value="Sulfatase"/>
</dbReference>
<name>A0A7S3PXT9_9STRA</name>
<feature type="region of interest" description="Disordered" evidence="5">
    <location>
        <begin position="30"/>
        <end position="50"/>
    </location>
</feature>
<dbReference type="EMBL" id="HBIO01005460">
    <property type="protein sequence ID" value="CAE0459020.1"/>
    <property type="molecule type" value="Transcribed_RNA"/>
</dbReference>
<evidence type="ECO:0000313" key="8">
    <source>
        <dbReference type="EMBL" id="CAE0459020.1"/>
    </source>
</evidence>
<dbReference type="InterPro" id="IPR024607">
    <property type="entry name" value="Sulfatase_CS"/>
</dbReference>
<keyword evidence="6" id="KW-0732">Signal</keyword>
<feature type="signal peptide" evidence="6">
    <location>
        <begin position="1"/>
        <end position="29"/>
    </location>
</feature>
<dbReference type="PANTHER" id="PTHR42693:SF53">
    <property type="entry name" value="ENDO-4-O-SULFATASE"/>
    <property type="match status" value="1"/>
</dbReference>
<dbReference type="PANTHER" id="PTHR42693">
    <property type="entry name" value="ARYLSULFATASE FAMILY MEMBER"/>
    <property type="match status" value="1"/>
</dbReference>
<dbReference type="PROSITE" id="PS00523">
    <property type="entry name" value="SULFATASE_1"/>
    <property type="match status" value="1"/>
</dbReference>
<accession>A0A7S3PXT9</accession>
<comment type="similarity">
    <text evidence="1">Belongs to the sulfatase family.</text>
</comment>
<evidence type="ECO:0000256" key="3">
    <source>
        <dbReference type="ARBA" id="ARBA00022801"/>
    </source>
</evidence>
<dbReference type="InterPro" id="IPR017850">
    <property type="entry name" value="Alkaline_phosphatase_core_sf"/>
</dbReference>
<evidence type="ECO:0000256" key="5">
    <source>
        <dbReference type="SAM" id="MobiDB-lite"/>
    </source>
</evidence>
<reference evidence="8" key="1">
    <citation type="submission" date="2021-01" db="EMBL/GenBank/DDBJ databases">
        <authorList>
            <person name="Corre E."/>
            <person name="Pelletier E."/>
            <person name="Niang G."/>
            <person name="Scheremetjew M."/>
            <person name="Finn R."/>
            <person name="Kale V."/>
            <person name="Holt S."/>
            <person name="Cochrane G."/>
            <person name="Meng A."/>
            <person name="Brown T."/>
            <person name="Cohen L."/>
        </authorList>
    </citation>
    <scope>NUCLEOTIDE SEQUENCE</scope>
    <source>
        <strain evidence="8">MM31A-1</strain>
    </source>
</reference>
<keyword evidence="4" id="KW-0106">Calcium</keyword>
<keyword evidence="2" id="KW-0479">Metal-binding</keyword>
<keyword evidence="3" id="KW-0378">Hydrolase</keyword>
<proteinExistence type="inferred from homology"/>
<dbReference type="GO" id="GO:0004065">
    <property type="term" value="F:arylsulfatase activity"/>
    <property type="evidence" value="ECO:0007669"/>
    <property type="project" value="TreeGrafter"/>
</dbReference>
<protein>
    <recommendedName>
        <fullName evidence="7">Sulfatase N-terminal domain-containing protein</fullName>
    </recommendedName>
</protein>
<dbReference type="Gene3D" id="3.40.720.10">
    <property type="entry name" value="Alkaline Phosphatase, subunit A"/>
    <property type="match status" value="1"/>
</dbReference>
<feature type="chain" id="PRO_5030655023" description="Sulfatase N-terminal domain-containing protein" evidence="6">
    <location>
        <begin position="30"/>
        <end position="614"/>
    </location>
</feature>
<feature type="compositionally biased region" description="Polar residues" evidence="5">
    <location>
        <begin position="30"/>
        <end position="42"/>
    </location>
</feature>
<evidence type="ECO:0000256" key="6">
    <source>
        <dbReference type="SAM" id="SignalP"/>
    </source>
</evidence>
<evidence type="ECO:0000256" key="2">
    <source>
        <dbReference type="ARBA" id="ARBA00022723"/>
    </source>
</evidence>
<dbReference type="GO" id="GO:0046872">
    <property type="term" value="F:metal ion binding"/>
    <property type="evidence" value="ECO:0007669"/>
    <property type="project" value="UniProtKB-KW"/>
</dbReference>
<evidence type="ECO:0000256" key="1">
    <source>
        <dbReference type="ARBA" id="ARBA00008779"/>
    </source>
</evidence>
<gene>
    <name evidence="8" type="ORF">CDEB00056_LOCUS3861</name>
</gene>
<organism evidence="8">
    <name type="scientific">Chaetoceros debilis</name>
    <dbReference type="NCBI Taxonomy" id="122233"/>
    <lineage>
        <taxon>Eukaryota</taxon>
        <taxon>Sar</taxon>
        <taxon>Stramenopiles</taxon>
        <taxon>Ochrophyta</taxon>
        <taxon>Bacillariophyta</taxon>
        <taxon>Coscinodiscophyceae</taxon>
        <taxon>Chaetocerotophycidae</taxon>
        <taxon>Chaetocerotales</taxon>
        <taxon>Chaetocerotaceae</taxon>
        <taxon>Chaetoceros</taxon>
    </lineage>
</organism>